<feature type="region of interest" description="Disordered" evidence="1">
    <location>
        <begin position="1"/>
        <end position="85"/>
    </location>
</feature>
<dbReference type="EMBL" id="JAGGMR010000001">
    <property type="protein sequence ID" value="MBP2190530.1"/>
    <property type="molecule type" value="Genomic_DNA"/>
</dbReference>
<keyword evidence="3" id="KW-1185">Reference proteome</keyword>
<gene>
    <name evidence="2" type="ORF">BJ987_003431</name>
</gene>
<sequence length="176" mass="19034">MSDREAPEPGSLPGPGEKKFDALERLRRKLDGTKAADPDAGEPTEGMSKVTRLPRRPRRITGQADERPHKTWLSDGGSVYDPAPTRPVLRSELQRETGWWPLDPGATRHHVPEGDPGGAVNDGTVVDLDALRRRRAGEGGPAGGIRRMAKPRRISKNPGEKSGTDTTPAEGPAEQD</sequence>
<dbReference type="RefSeq" id="WP_209890790.1">
    <property type="nucleotide sequence ID" value="NZ_JAGGMR010000001.1"/>
</dbReference>
<name>A0ABS4QFR6_9NOCA</name>
<feature type="region of interest" description="Disordered" evidence="1">
    <location>
        <begin position="99"/>
        <end position="176"/>
    </location>
</feature>
<evidence type="ECO:0000256" key="1">
    <source>
        <dbReference type="SAM" id="MobiDB-lite"/>
    </source>
</evidence>
<evidence type="ECO:0000313" key="2">
    <source>
        <dbReference type="EMBL" id="MBP2190530.1"/>
    </source>
</evidence>
<evidence type="ECO:0000313" key="3">
    <source>
        <dbReference type="Proteomes" id="UP001519325"/>
    </source>
</evidence>
<comment type="caution">
    <text evidence="2">The sequence shown here is derived from an EMBL/GenBank/DDBJ whole genome shotgun (WGS) entry which is preliminary data.</text>
</comment>
<organism evidence="2 3">
    <name type="scientific">Nocardia goodfellowii</name>
    <dbReference type="NCBI Taxonomy" id="882446"/>
    <lineage>
        <taxon>Bacteria</taxon>
        <taxon>Bacillati</taxon>
        <taxon>Actinomycetota</taxon>
        <taxon>Actinomycetes</taxon>
        <taxon>Mycobacteriales</taxon>
        <taxon>Nocardiaceae</taxon>
        <taxon>Nocardia</taxon>
    </lineage>
</organism>
<reference evidence="2 3" key="1">
    <citation type="submission" date="2021-03" db="EMBL/GenBank/DDBJ databases">
        <title>Sequencing the genomes of 1000 actinobacteria strains.</title>
        <authorList>
            <person name="Klenk H.-P."/>
        </authorList>
    </citation>
    <scope>NUCLEOTIDE SEQUENCE [LARGE SCALE GENOMIC DNA]</scope>
    <source>
        <strain evidence="2 3">DSM 45516</strain>
    </source>
</reference>
<feature type="compositionally biased region" description="Basic and acidic residues" evidence="1">
    <location>
        <begin position="16"/>
        <end position="37"/>
    </location>
</feature>
<proteinExistence type="predicted"/>
<dbReference type="Proteomes" id="UP001519325">
    <property type="component" value="Unassembled WGS sequence"/>
</dbReference>
<protein>
    <submittedName>
        <fullName evidence="2">Uncharacterized protein</fullName>
    </submittedName>
</protein>
<accession>A0ABS4QFR6</accession>